<dbReference type="GO" id="GO:0000978">
    <property type="term" value="F:RNA polymerase II cis-regulatory region sequence-specific DNA binding"/>
    <property type="evidence" value="ECO:0007669"/>
    <property type="project" value="TreeGrafter"/>
</dbReference>
<proteinExistence type="predicted"/>
<keyword evidence="4 7" id="KW-0238">DNA-binding</keyword>
<feature type="DNA-binding region" description="Homeobox" evidence="7">
    <location>
        <begin position="228"/>
        <end position="287"/>
    </location>
</feature>
<feature type="region of interest" description="Disordered" evidence="9">
    <location>
        <begin position="164"/>
        <end position="189"/>
    </location>
</feature>
<evidence type="ECO:0000256" key="5">
    <source>
        <dbReference type="ARBA" id="ARBA00023155"/>
    </source>
</evidence>
<dbReference type="FunFam" id="1.10.10.60:FF:000068">
    <property type="entry name" value="Orthodenticle homeobox 1"/>
    <property type="match status" value="1"/>
</dbReference>
<dbReference type="PANTHER" id="PTHR45793:SF5">
    <property type="entry name" value="HOMEOTIC PROTEIN OCELLILESS"/>
    <property type="match status" value="1"/>
</dbReference>
<keyword evidence="2" id="KW-0217">Developmental protein</keyword>
<dbReference type="GeneID" id="106058438"/>
<dbReference type="CDD" id="cd00086">
    <property type="entry name" value="homeodomain"/>
    <property type="match status" value="1"/>
</dbReference>
<keyword evidence="5 7" id="KW-0371">Homeobox</keyword>
<evidence type="ECO:0000256" key="6">
    <source>
        <dbReference type="ARBA" id="ARBA00023242"/>
    </source>
</evidence>
<organism evidence="11 12">
    <name type="scientific">Biomphalaria glabrata</name>
    <name type="common">Bloodfluke planorb</name>
    <name type="synonym">Freshwater snail</name>
    <dbReference type="NCBI Taxonomy" id="6526"/>
    <lineage>
        <taxon>Eukaryota</taxon>
        <taxon>Metazoa</taxon>
        <taxon>Spiralia</taxon>
        <taxon>Lophotrochozoa</taxon>
        <taxon>Mollusca</taxon>
        <taxon>Gastropoda</taxon>
        <taxon>Heterobranchia</taxon>
        <taxon>Euthyneura</taxon>
        <taxon>Panpulmonata</taxon>
        <taxon>Hygrophila</taxon>
        <taxon>Lymnaeoidea</taxon>
        <taxon>Planorbidae</taxon>
        <taxon>Biomphalaria</taxon>
    </lineage>
</organism>
<keyword evidence="6 7" id="KW-0539">Nucleus</keyword>
<dbReference type="InterPro" id="IPR001356">
    <property type="entry name" value="HD"/>
</dbReference>
<keyword evidence="3" id="KW-0524">Neurogenesis</keyword>
<sequence length="474" mass="52850">MMPEERMKSKSYFSYSRSSVVKTPPPLQQATTPSTPCPTQTTFLYYQVKSPPVQAQDYSVAGDSEQSEPLDNQVDCDKYWPTDNYQGDHRHHATLFSHSQHLLHHGLEQHSLDPHQIHNSSQLPSLTQIPVGIHSGHPSLSEVGTLSPPHDSRAMASMAYPPSSHNHAHVHGHNHALSHSHSPKPSPYSVNGLSLSSPNVDLLHPAMTYQNDMFSPWAAELESNPRKQRRERTTFTRSQLDILENLFSKTRYPDIFMREEVALKINLPESRVQVWFKNRRAKCRQQAKAADQKKSSNNSSSGTGNTSHGSNNGQNGSTTTPSPKKELKASPPPSSPVDYKPAVPSPILHTSSGPLSSSQARRDTSDVWNPANPMFQPMSDLNSCMQRSHYGLSNGQTQYGQQNYTSYHHYGTNMDSHYTLSGMVMPPSHQMSNVPSQHYQMSGYGSLPSATSLPRPNTQAHGECSDYKDYVRLF</sequence>
<evidence type="ECO:0000256" key="9">
    <source>
        <dbReference type="SAM" id="MobiDB-lite"/>
    </source>
</evidence>
<comment type="subcellular location">
    <subcellularLocation>
        <location evidence="1 7 8">Nucleus</location>
    </subcellularLocation>
</comment>
<dbReference type="PANTHER" id="PTHR45793">
    <property type="entry name" value="HOMEOBOX PROTEIN"/>
    <property type="match status" value="1"/>
</dbReference>
<evidence type="ECO:0000256" key="3">
    <source>
        <dbReference type="ARBA" id="ARBA00022902"/>
    </source>
</evidence>
<dbReference type="PROSITE" id="PS50071">
    <property type="entry name" value="HOMEOBOX_2"/>
    <property type="match status" value="1"/>
</dbReference>
<protein>
    <submittedName>
        <fullName evidence="12">Homeobox protein OTX2-B-like isoform X1</fullName>
    </submittedName>
</protein>
<evidence type="ECO:0000256" key="4">
    <source>
        <dbReference type="ARBA" id="ARBA00023125"/>
    </source>
</evidence>
<feature type="region of interest" description="Disordered" evidence="9">
    <location>
        <begin position="285"/>
        <end position="373"/>
    </location>
</feature>
<feature type="compositionally biased region" description="Polar residues" evidence="9">
    <location>
        <begin position="348"/>
        <end position="359"/>
    </location>
</feature>
<evidence type="ECO:0000313" key="11">
    <source>
        <dbReference type="Proteomes" id="UP001165740"/>
    </source>
</evidence>
<dbReference type="InterPro" id="IPR017970">
    <property type="entry name" value="Homeobox_CS"/>
</dbReference>
<evidence type="ECO:0000256" key="7">
    <source>
        <dbReference type="PROSITE-ProRule" id="PRU00108"/>
    </source>
</evidence>
<dbReference type="GO" id="GO:0000981">
    <property type="term" value="F:DNA-binding transcription factor activity, RNA polymerase II-specific"/>
    <property type="evidence" value="ECO:0007669"/>
    <property type="project" value="InterPro"/>
</dbReference>
<dbReference type="SMART" id="SM00389">
    <property type="entry name" value="HOX"/>
    <property type="match status" value="1"/>
</dbReference>
<accession>A0A9W3A019</accession>
<dbReference type="GO" id="GO:0045944">
    <property type="term" value="P:positive regulation of transcription by RNA polymerase II"/>
    <property type="evidence" value="ECO:0007669"/>
    <property type="project" value="UniProtKB-ARBA"/>
</dbReference>
<reference evidence="12" key="1">
    <citation type="submission" date="2025-08" db="UniProtKB">
        <authorList>
            <consortium name="RefSeq"/>
        </authorList>
    </citation>
    <scope>IDENTIFICATION</scope>
</reference>
<dbReference type="GO" id="GO:0005634">
    <property type="term" value="C:nucleus"/>
    <property type="evidence" value="ECO:0007669"/>
    <property type="project" value="UniProtKB-SubCell"/>
</dbReference>
<dbReference type="SUPFAM" id="SSF46689">
    <property type="entry name" value="Homeodomain-like"/>
    <property type="match status" value="1"/>
</dbReference>
<evidence type="ECO:0000256" key="2">
    <source>
        <dbReference type="ARBA" id="ARBA00022473"/>
    </source>
</evidence>
<dbReference type="GO" id="GO:0007399">
    <property type="term" value="P:nervous system development"/>
    <property type="evidence" value="ECO:0007669"/>
    <property type="project" value="UniProtKB-KW"/>
</dbReference>
<dbReference type="RefSeq" id="XP_055880538.1">
    <property type="nucleotide sequence ID" value="XM_056024563.1"/>
</dbReference>
<dbReference type="InterPro" id="IPR009057">
    <property type="entry name" value="Homeodomain-like_sf"/>
</dbReference>
<dbReference type="Proteomes" id="UP001165740">
    <property type="component" value="Chromosome 3"/>
</dbReference>
<evidence type="ECO:0000256" key="1">
    <source>
        <dbReference type="ARBA" id="ARBA00004123"/>
    </source>
</evidence>
<dbReference type="OrthoDB" id="6159439at2759"/>
<dbReference type="Gene3D" id="1.10.10.60">
    <property type="entry name" value="Homeodomain-like"/>
    <property type="match status" value="1"/>
</dbReference>
<dbReference type="PROSITE" id="PS00027">
    <property type="entry name" value="HOMEOBOX_1"/>
    <property type="match status" value="1"/>
</dbReference>
<evidence type="ECO:0000259" key="10">
    <source>
        <dbReference type="PROSITE" id="PS50071"/>
    </source>
</evidence>
<gene>
    <name evidence="12" type="primary">LOC106058438</name>
</gene>
<feature type="compositionally biased region" description="Basic residues" evidence="9">
    <location>
        <begin position="166"/>
        <end position="182"/>
    </location>
</feature>
<dbReference type="AlphaFoldDB" id="A0A9W3A019"/>
<feature type="region of interest" description="Disordered" evidence="9">
    <location>
        <begin position="1"/>
        <end position="38"/>
    </location>
</feature>
<keyword evidence="11" id="KW-1185">Reference proteome</keyword>
<dbReference type="Pfam" id="PF00046">
    <property type="entry name" value="Homeodomain"/>
    <property type="match status" value="1"/>
</dbReference>
<feature type="compositionally biased region" description="Low complexity" evidence="9">
    <location>
        <begin position="10"/>
        <end position="38"/>
    </location>
</feature>
<evidence type="ECO:0000256" key="8">
    <source>
        <dbReference type="RuleBase" id="RU000682"/>
    </source>
</evidence>
<evidence type="ECO:0000313" key="12">
    <source>
        <dbReference type="RefSeq" id="XP_055880538.1"/>
    </source>
</evidence>
<feature type="domain" description="Homeobox" evidence="10">
    <location>
        <begin position="226"/>
        <end position="286"/>
    </location>
</feature>
<feature type="compositionally biased region" description="Low complexity" evidence="9">
    <location>
        <begin position="286"/>
        <end position="322"/>
    </location>
</feature>
<name>A0A9W3A019_BIOGL</name>